<dbReference type="InterPro" id="IPR029071">
    <property type="entry name" value="Ubiquitin-like_domsf"/>
</dbReference>
<organism evidence="3 5">
    <name type="scientific">Rotaria sordida</name>
    <dbReference type="NCBI Taxonomy" id="392033"/>
    <lineage>
        <taxon>Eukaryota</taxon>
        <taxon>Metazoa</taxon>
        <taxon>Spiralia</taxon>
        <taxon>Gnathifera</taxon>
        <taxon>Rotifera</taxon>
        <taxon>Eurotatoria</taxon>
        <taxon>Bdelloidea</taxon>
        <taxon>Philodinida</taxon>
        <taxon>Philodinidae</taxon>
        <taxon>Rotaria</taxon>
    </lineage>
</organism>
<dbReference type="EMBL" id="CAJNOL010000557">
    <property type="protein sequence ID" value="CAF1115083.1"/>
    <property type="molecule type" value="Genomic_DNA"/>
</dbReference>
<evidence type="ECO:0000313" key="3">
    <source>
        <dbReference type="EMBL" id="CAF1013551.1"/>
    </source>
</evidence>
<keyword evidence="6" id="KW-1185">Reference proteome</keyword>
<dbReference type="SUPFAM" id="SSF54236">
    <property type="entry name" value="Ubiquitin-like"/>
    <property type="match status" value="1"/>
</dbReference>
<evidence type="ECO:0000313" key="4">
    <source>
        <dbReference type="EMBL" id="CAF1115083.1"/>
    </source>
</evidence>
<dbReference type="AlphaFoldDB" id="A0A814HPG9"/>
<evidence type="ECO:0000313" key="2">
    <source>
        <dbReference type="EMBL" id="CAF0987643.1"/>
    </source>
</evidence>
<name>A0A814HPG9_9BILA</name>
<evidence type="ECO:0000313" key="6">
    <source>
        <dbReference type="Proteomes" id="UP000663870"/>
    </source>
</evidence>
<dbReference type="Proteomes" id="UP000663864">
    <property type="component" value="Unassembled WGS sequence"/>
</dbReference>
<gene>
    <name evidence="4" type="ORF">JXQ802_LOCUS19905</name>
    <name evidence="3" type="ORF">PYM288_LOCUS15236</name>
    <name evidence="2" type="ORF">ZHD862_LOCUS11847</name>
</gene>
<dbReference type="EMBL" id="CAJNOH010000359">
    <property type="protein sequence ID" value="CAF1013551.1"/>
    <property type="molecule type" value="Genomic_DNA"/>
</dbReference>
<dbReference type="Proteomes" id="UP000663854">
    <property type="component" value="Unassembled WGS sequence"/>
</dbReference>
<evidence type="ECO:0000259" key="1">
    <source>
        <dbReference type="PROSITE" id="PS50053"/>
    </source>
</evidence>
<dbReference type="PROSITE" id="PS50053">
    <property type="entry name" value="UBIQUITIN_2"/>
    <property type="match status" value="1"/>
</dbReference>
<accession>A0A814HPG9</accession>
<feature type="domain" description="Ubiquitin-like" evidence="1">
    <location>
        <begin position="19"/>
        <end position="91"/>
    </location>
</feature>
<dbReference type="EMBL" id="CAJNOT010000454">
    <property type="protein sequence ID" value="CAF0987643.1"/>
    <property type="molecule type" value="Genomic_DNA"/>
</dbReference>
<dbReference type="Proteomes" id="UP000663870">
    <property type="component" value="Unassembled WGS sequence"/>
</dbReference>
<comment type="caution">
    <text evidence="3">The sequence shown here is derived from an EMBL/GenBank/DDBJ whole genome shotgun (WGS) entry which is preliminary data.</text>
</comment>
<dbReference type="InterPro" id="IPR000626">
    <property type="entry name" value="Ubiquitin-like_dom"/>
</dbReference>
<dbReference type="Gene3D" id="3.10.20.90">
    <property type="entry name" value="Phosphatidylinositol 3-kinase Catalytic Subunit, Chain A, domain 1"/>
    <property type="match status" value="1"/>
</dbReference>
<protein>
    <recommendedName>
        <fullName evidence="1">Ubiquitin-like domain-containing protein</fullName>
    </recommendedName>
</protein>
<evidence type="ECO:0000313" key="5">
    <source>
        <dbReference type="Proteomes" id="UP000663854"/>
    </source>
</evidence>
<proteinExistence type="predicted"/>
<reference evidence="3" key="1">
    <citation type="submission" date="2021-02" db="EMBL/GenBank/DDBJ databases">
        <authorList>
            <person name="Nowell W R."/>
        </authorList>
    </citation>
    <scope>NUCLEOTIDE SEQUENCE</scope>
</reference>
<sequence length="99" mass="11863">MRDFLQKKNMNDDVYRYHMKVQIEYASDIHQIIIMSHQSICVRDLQMKLYELFSVPPNGQRLVYKGIDLHCYPNATLESLSFKNNSLIRFVGARFQEYR</sequence>